<evidence type="ECO:0008006" key="4">
    <source>
        <dbReference type="Google" id="ProtNLM"/>
    </source>
</evidence>
<dbReference type="Gene3D" id="3.20.20.80">
    <property type="entry name" value="Glycosidases"/>
    <property type="match status" value="1"/>
</dbReference>
<feature type="signal peptide" evidence="1">
    <location>
        <begin position="1"/>
        <end position="26"/>
    </location>
</feature>
<dbReference type="Proteomes" id="UP000184513">
    <property type="component" value="Unassembled WGS sequence"/>
</dbReference>
<evidence type="ECO:0000256" key="1">
    <source>
        <dbReference type="SAM" id="SignalP"/>
    </source>
</evidence>
<proteinExistence type="predicted"/>
<keyword evidence="1" id="KW-0732">Signal</keyword>
<dbReference type="STRING" id="388280.SAMN04488057_1199"/>
<evidence type="ECO:0000313" key="2">
    <source>
        <dbReference type="EMBL" id="SHN31299.1"/>
    </source>
</evidence>
<organism evidence="2 3">
    <name type="scientific">Cyclobacterium lianum</name>
    <dbReference type="NCBI Taxonomy" id="388280"/>
    <lineage>
        <taxon>Bacteria</taxon>
        <taxon>Pseudomonadati</taxon>
        <taxon>Bacteroidota</taxon>
        <taxon>Cytophagia</taxon>
        <taxon>Cytophagales</taxon>
        <taxon>Cyclobacteriaceae</taxon>
        <taxon>Cyclobacterium</taxon>
    </lineage>
</organism>
<feature type="chain" id="PRO_5012929573" description="Cellulase (Glycosyl hydrolase family 5)" evidence="1">
    <location>
        <begin position="27"/>
        <end position="367"/>
    </location>
</feature>
<dbReference type="OrthoDB" id="7813231at2"/>
<gene>
    <name evidence="2" type="ORF">SAMN04488057_1199</name>
</gene>
<sequence length="367" mass="42215">MKPSHYCTIALIIACLTGFLATQSIAQNTVVTIRGEAFYVNGKPTYEGRTWKGHKVEGLLMNSRMVQGIFDDLNPETRKLFGYPDTGEWDPDRNTNEFMEGMEEWKKYGLNSFTLNMQGGSPIGYGNKDWYNSSFFADGRLRPEYMDRLKLVLDKADELEMVVMLGIFYFGQDQNLEDEQAVINAVENSVNWILREGYRNVLIEVNNECNVNAYVHEILMPDRVHELIELVKGMEYNGNRLLVSTSYGGNTVPKPNVVKSSDYILIHGNGVNTPEKMETLIKNTRKVEGYRPMPVVVNEDDHYDFDKERNNFTVAVENYVSWGFFDYRRDGESFEEGYQSVPVDWGINSDRKQGFFDLVKEITGDKY</sequence>
<dbReference type="SUPFAM" id="SSF51445">
    <property type="entry name" value="(Trans)glycosidases"/>
    <property type="match status" value="1"/>
</dbReference>
<dbReference type="InterPro" id="IPR017853">
    <property type="entry name" value="GH"/>
</dbReference>
<dbReference type="AlphaFoldDB" id="A0A1M7QJB5"/>
<name>A0A1M7QJB5_9BACT</name>
<protein>
    <recommendedName>
        <fullName evidence="4">Cellulase (Glycosyl hydrolase family 5)</fullName>
    </recommendedName>
</protein>
<reference evidence="2 3" key="1">
    <citation type="submission" date="2016-11" db="EMBL/GenBank/DDBJ databases">
        <authorList>
            <person name="Jaros S."/>
            <person name="Januszkiewicz K."/>
            <person name="Wedrychowicz H."/>
        </authorList>
    </citation>
    <scope>NUCLEOTIDE SEQUENCE [LARGE SCALE GENOMIC DNA]</scope>
    <source>
        <strain evidence="2 3">CGMCC 1.6102</strain>
    </source>
</reference>
<dbReference type="PROSITE" id="PS51257">
    <property type="entry name" value="PROKAR_LIPOPROTEIN"/>
    <property type="match status" value="1"/>
</dbReference>
<keyword evidence="3" id="KW-1185">Reference proteome</keyword>
<dbReference type="RefSeq" id="WP_073097592.1">
    <property type="nucleotide sequence ID" value="NZ_FRCY01000019.1"/>
</dbReference>
<accession>A0A1M7QJB5</accession>
<evidence type="ECO:0000313" key="3">
    <source>
        <dbReference type="Proteomes" id="UP000184513"/>
    </source>
</evidence>
<dbReference type="EMBL" id="FRCY01000019">
    <property type="protein sequence ID" value="SHN31299.1"/>
    <property type="molecule type" value="Genomic_DNA"/>
</dbReference>